<feature type="transmembrane region" description="Helical" evidence="4">
    <location>
        <begin position="6"/>
        <end position="26"/>
    </location>
</feature>
<gene>
    <name evidence="6" type="ordered locus">Turpa_3444</name>
</gene>
<evidence type="ECO:0000256" key="3">
    <source>
        <dbReference type="ARBA" id="ARBA00023163"/>
    </source>
</evidence>
<dbReference type="InterPro" id="IPR009057">
    <property type="entry name" value="Homeodomain-like_sf"/>
</dbReference>
<name>I4B9X4_TURPD</name>
<proteinExistence type="predicted"/>
<keyword evidence="4" id="KW-0472">Membrane</keyword>
<evidence type="ECO:0000313" key="6">
    <source>
        <dbReference type="EMBL" id="AFM14081.1"/>
    </source>
</evidence>
<dbReference type="Gene3D" id="1.10.10.60">
    <property type="entry name" value="Homeodomain-like"/>
    <property type="match status" value="1"/>
</dbReference>
<feature type="transmembrane region" description="Helical" evidence="4">
    <location>
        <begin position="126"/>
        <end position="147"/>
    </location>
</feature>
<dbReference type="InterPro" id="IPR018062">
    <property type="entry name" value="HTH_AraC-typ_CS"/>
</dbReference>
<dbReference type="PROSITE" id="PS00041">
    <property type="entry name" value="HTH_ARAC_FAMILY_1"/>
    <property type="match status" value="1"/>
</dbReference>
<feature type="transmembrane region" description="Helical" evidence="4">
    <location>
        <begin position="60"/>
        <end position="80"/>
    </location>
</feature>
<dbReference type="GO" id="GO:0043565">
    <property type="term" value="F:sequence-specific DNA binding"/>
    <property type="evidence" value="ECO:0007669"/>
    <property type="project" value="InterPro"/>
</dbReference>
<evidence type="ECO:0000259" key="5">
    <source>
        <dbReference type="PROSITE" id="PS01124"/>
    </source>
</evidence>
<dbReference type="PROSITE" id="PS01124">
    <property type="entry name" value="HTH_ARAC_FAMILY_2"/>
    <property type="match status" value="1"/>
</dbReference>
<keyword evidence="4" id="KW-0812">Transmembrane</keyword>
<dbReference type="InterPro" id="IPR018060">
    <property type="entry name" value="HTH_AraC"/>
</dbReference>
<feature type="transmembrane region" description="Helical" evidence="4">
    <location>
        <begin position="168"/>
        <end position="188"/>
    </location>
</feature>
<reference evidence="6 7" key="1">
    <citation type="submission" date="2012-06" db="EMBL/GenBank/DDBJ databases">
        <title>The complete chromosome of genome of Turneriella parva DSM 21527.</title>
        <authorList>
            <consortium name="US DOE Joint Genome Institute (JGI-PGF)"/>
            <person name="Lucas S."/>
            <person name="Han J."/>
            <person name="Lapidus A."/>
            <person name="Bruce D."/>
            <person name="Goodwin L."/>
            <person name="Pitluck S."/>
            <person name="Peters L."/>
            <person name="Kyrpides N."/>
            <person name="Mavromatis K."/>
            <person name="Ivanova N."/>
            <person name="Mikhailova N."/>
            <person name="Chertkov O."/>
            <person name="Detter J.C."/>
            <person name="Tapia R."/>
            <person name="Han C."/>
            <person name="Land M."/>
            <person name="Hauser L."/>
            <person name="Markowitz V."/>
            <person name="Cheng J.-F."/>
            <person name="Hugenholtz P."/>
            <person name="Woyke T."/>
            <person name="Wu D."/>
            <person name="Gronow S."/>
            <person name="Wellnitz S."/>
            <person name="Brambilla E."/>
            <person name="Klenk H.-P."/>
            <person name="Eisen J.A."/>
        </authorList>
    </citation>
    <scope>NUCLEOTIDE SEQUENCE [LARGE SCALE GENOMIC DNA]</scope>
    <source>
        <strain evidence="7">ATCC BAA-1111 / DSM 21527 / NCTC 11395 / H</strain>
    </source>
</reference>
<evidence type="ECO:0000256" key="4">
    <source>
        <dbReference type="SAM" id="Phobius"/>
    </source>
</evidence>
<organism evidence="6 7">
    <name type="scientific">Turneriella parva (strain ATCC BAA-1111 / DSM 21527 / NCTC 11395 / H)</name>
    <name type="common">Leptospira parva</name>
    <dbReference type="NCBI Taxonomy" id="869212"/>
    <lineage>
        <taxon>Bacteria</taxon>
        <taxon>Pseudomonadati</taxon>
        <taxon>Spirochaetota</taxon>
        <taxon>Spirochaetia</taxon>
        <taxon>Leptospirales</taxon>
        <taxon>Leptospiraceae</taxon>
        <taxon>Turneriella</taxon>
    </lineage>
</organism>
<keyword evidence="1" id="KW-0805">Transcription regulation</keyword>
<keyword evidence="3" id="KW-0804">Transcription</keyword>
<dbReference type="PRINTS" id="PR00032">
    <property type="entry name" value="HTHARAC"/>
</dbReference>
<feature type="transmembrane region" description="Helical" evidence="4">
    <location>
        <begin position="33"/>
        <end position="54"/>
    </location>
</feature>
<feature type="domain" description="HTH araC/xylS-type" evidence="5">
    <location>
        <begin position="243"/>
        <end position="352"/>
    </location>
</feature>
<evidence type="ECO:0000256" key="2">
    <source>
        <dbReference type="ARBA" id="ARBA00023125"/>
    </source>
</evidence>
<dbReference type="GO" id="GO:0003700">
    <property type="term" value="F:DNA-binding transcription factor activity"/>
    <property type="evidence" value="ECO:0007669"/>
    <property type="project" value="InterPro"/>
</dbReference>
<sequence>MHDISFFLKIAAIAILLFSSSTLFIAGRFSARALASGLFTLSIAGYLGCQIFHGSSVSEWFLWFVHLGCFVAPLTFYLLTESLFEDKFRFRWHHLALFVFIEAVNFYLIIYLRVYAADGHLQYGDFLTLLRALPQTVSLVFILVALGKTLLKRKADLIESRRNFRIKFIAITSAYMLLVLISELAYQGQHAPPMLDLLHSAGILATVWYFASKMFTVRSGTLGEVNTIVTKSTAIPERETVNQELLSKLEKAMDTGKIYTQESLSIRELAKFLETQEYILRRLINAGLGYRNFNDYLNELRITAAARILADKEQASTPIIRIAMDLGFGSLAPFNKAFRERKGMTPTEFRKKSA</sequence>
<dbReference type="AlphaFoldDB" id="I4B9X4"/>
<dbReference type="SUPFAM" id="SSF46689">
    <property type="entry name" value="Homeodomain-like"/>
    <property type="match status" value="1"/>
</dbReference>
<evidence type="ECO:0000256" key="1">
    <source>
        <dbReference type="ARBA" id="ARBA00023015"/>
    </source>
</evidence>
<accession>I4B9X4</accession>
<dbReference type="OrthoDB" id="9778008at2"/>
<feature type="transmembrane region" description="Helical" evidence="4">
    <location>
        <begin position="92"/>
        <end position="114"/>
    </location>
</feature>
<dbReference type="KEGG" id="tpx:Turpa_3444"/>
<keyword evidence="7" id="KW-1185">Reference proteome</keyword>
<keyword evidence="4" id="KW-1133">Transmembrane helix</keyword>
<dbReference type="STRING" id="869212.Turpa_3444"/>
<dbReference type="RefSeq" id="WP_014804572.1">
    <property type="nucleotide sequence ID" value="NC_018020.1"/>
</dbReference>
<dbReference type="EMBL" id="CP002959">
    <property type="protein sequence ID" value="AFM14081.1"/>
    <property type="molecule type" value="Genomic_DNA"/>
</dbReference>
<feature type="transmembrane region" description="Helical" evidence="4">
    <location>
        <begin position="194"/>
        <end position="211"/>
    </location>
</feature>
<dbReference type="Pfam" id="PF12833">
    <property type="entry name" value="HTH_18"/>
    <property type="match status" value="1"/>
</dbReference>
<dbReference type="PATRIC" id="fig|869212.3.peg.3497"/>
<dbReference type="Proteomes" id="UP000006048">
    <property type="component" value="Chromosome"/>
</dbReference>
<dbReference type="SMART" id="SM00342">
    <property type="entry name" value="HTH_ARAC"/>
    <property type="match status" value="1"/>
</dbReference>
<dbReference type="InterPro" id="IPR020449">
    <property type="entry name" value="Tscrpt_reg_AraC-type_HTH"/>
</dbReference>
<keyword evidence="2" id="KW-0238">DNA-binding</keyword>
<dbReference type="HOGENOM" id="CLU_062011_0_0_12"/>
<protein>
    <submittedName>
        <fullName evidence="6">Transcriptional regulator, AraC family</fullName>
    </submittedName>
</protein>
<dbReference type="PANTHER" id="PTHR43280:SF29">
    <property type="entry name" value="ARAC-FAMILY TRANSCRIPTIONAL REGULATOR"/>
    <property type="match status" value="1"/>
</dbReference>
<evidence type="ECO:0000313" key="7">
    <source>
        <dbReference type="Proteomes" id="UP000006048"/>
    </source>
</evidence>
<dbReference type="PANTHER" id="PTHR43280">
    <property type="entry name" value="ARAC-FAMILY TRANSCRIPTIONAL REGULATOR"/>
    <property type="match status" value="1"/>
</dbReference>